<dbReference type="EMBL" id="CAMGYJ010000007">
    <property type="protein sequence ID" value="CAI0445161.1"/>
    <property type="molecule type" value="Genomic_DNA"/>
</dbReference>
<evidence type="ECO:0000256" key="1">
    <source>
        <dbReference type="SAM" id="MobiDB-lite"/>
    </source>
</evidence>
<sequence length="119" mass="12499">PDSSFSLPLRFTTSVSSLKSSIVGTSHRRRPPTNPLVVHCIHRSYDSVNFPAGVVSSRSDSQSSCAILSSKVVGQEQPPESRSGGENGLAAADSISSVNGHKTIDLDLVPIDKAALDLV</sequence>
<comment type="caution">
    <text evidence="2">The sequence shown here is derived from an EMBL/GenBank/DDBJ whole genome shotgun (WGS) entry which is preliminary data.</text>
</comment>
<feature type="region of interest" description="Disordered" evidence="1">
    <location>
        <begin position="70"/>
        <end position="92"/>
    </location>
</feature>
<reference evidence="2" key="1">
    <citation type="submission" date="2022-08" db="EMBL/GenBank/DDBJ databases">
        <authorList>
            <person name="Gutierrez-Valencia J."/>
        </authorList>
    </citation>
    <scope>NUCLEOTIDE SEQUENCE</scope>
</reference>
<feature type="non-terminal residue" evidence="2">
    <location>
        <position position="1"/>
    </location>
</feature>
<organism evidence="2 3">
    <name type="scientific">Linum tenue</name>
    <dbReference type="NCBI Taxonomy" id="586396"/>
    <lineage>
        <taxon>Eukaryota</taxon>
        <taxon>Viridiplantae</taxon>
        <taxon>Streptophyta</taxon>
        <taxon>Embryophyta</taxon>
        <taxon>Tracheophyta</taxon>
        <taxon>Spermatophyta</taxon>
        <taxon>Magnoliopsida</taxon>
        <taxon>eudicotyledons</taxon>
        <taxon>Gunneridae</taxon>
        <taxon>Pentapetalae</taxon>
        <taxon>rosids</taxon>
        <taxon>fabids</taxon>
        <taxon>Malpighiales</taxon>
        <taxon>Linaceae</taxon>
        <taxon>Linum</taxon>
    </lineage>
</organism>
<accession>A0AAV0MFC5</accession>
<keyword evidence="3" id="KW-1185">Reference proteome</keyword>
<evidence type="ECO:0000313" key="2">
    <source>
        <dbReference type="EMBL" id="CAI0445161.1"/>
    </source>
</evidence>
<evidence type="ECO:0000313" key="3">
    <source>
        <dbReference type="Proteomes" id="UP001154282"/>
    </source>
</evidence>
<gene>
    <name evidence="2" type="ORF">LITE_LOCUS28452</name>
</gene>
<protein>
    <submittedName>
        <fullName evidence="2">Uncharacterized protein</fullName>
    </submittedName>
</protein>
<dbReference type="Proteomes" id="UP001154282">
    <property type="component" value="Unassembled WGS sequence"/>
</dbReference>
<dbReference type="AlphaFoldDB" id="A0AAV0MFC5"/>
<proteinExistence type="predicted"/>
<name>A0AAV0MFC5_9ROSI</name>